<feature type="domain" description="NADP-dependent oxidoreductase" evidence="2">
    <location>
        <begin position="114"/>
        <end position="367"/>
    </location>
</feature>
<evidence type="ECO:0000256" key="1">
    <source>
        <dbReference type="SAM" id="MobiDB-lite"/>
    </source>
</evidence>
<dbReference type="InterPro" id="IPR044479">
    <property type="entry name" value="LGALDH-like"/>
</dbReference>
<dbReference type="GO" id="GO:0005829">
    <property type="term" value="C:cytosol"/>
    <property type="evidence" value="ECO:0007669"/>
    <property type="project" value="TreeGrafter"/>
</dbReference>
<dbReference type="InterPro" id="IPR023210">
    <property type="entry name" value="NADP_OxRdtase_dom"/>
</dbReference>
<organism evidence="3 4">
    <name type="scientific">Mesorhabditis belari</name>
    <dbReference type="NCBI Taxonomy" id="2138241"/>
    <lineage>
        <taxon>Eukaryota</taxon>
        <taxon>Metazoa</taxon>
        <taxon>Ecdysozoa</taxon>
        <taxon>Nematoda</taxon>
        <taxon>Chromadorea</taxon>
        <taxon>Rhabditida</taxon>
        <taxon>Rhabditina</taxon>
        <taxon>Rhabditomorpha</taxon>
        <taxon>Rhabditoidea</taxon>
        <taxon>Rhabditidae</taxon>
        <taxon>Mesorhabditinae</taxon>
        <taxon>Mesorhabditis</taxon>
    </lineage>
</organism>
<accession>A0AAF3EBP5</accession>
<dbReference type="InterPro" id="IPR020471">
    <property type="entry name" value="AKR"/>
</dbReference>
<name>A0AAF3EBP5_9BILA</name>
<dbReference type="CDD" id="cd19163">
    <property type="entry name" value="AKR_galDH"/>
    <property type="match status" value="1"/>
</dbReference>
<dbReference type="PANTHER" id="PTHR42686:SF1">
    <property type="entry name" value="GH17980P-RELATED"/>
    <property type="match status" value="1"/>
</dbReference>
<protein>
    <recommendedName>
        <fullName evidence="2">NADP-dependent oxidoreductase domain-containing protein</fullName>
    </recommendedName>
</protein>
<dbReference type="AlphaFoldDB" id="A0AAF3EBP5"/>
<dbReference type="WBParaSite" id="MBELARI_LOCUS11366">
    <property type="protein sequence ID" value="MBELARI_LOCUS11366"/>
    <property type="gene ID" value="MBELARI_LOCUS11366"/>
</dbReference>
<reference evidence="4" key="1">
    <citation type="submission" date="2024-02" db="UniProtKB">
        <authorList>
            <consortium name="WormBaseParasite"/>
        </authorList>
    </citation>
    <scope>IDENTIFICATION</scope>
</reference>
<sequence>MQSHTFTRARGLQIYCNGTSTNSQPSTSRGYTKSSSEPSRKGSPTKSHRLTHRTKTEKESSFSSGLPPTFVMGFHEEGAVRRMPYRTLGNTGLQVSVTAFGCGTIGGLFGDIEDSISEMVESALRRGINWIDTAYWYGQARSESILGKILANIPRRAYYISTRIGRFELDFARNFDFRADKVLESLQESLKRLRLSYVDVCFLQLNDVDFEPNISIMLNETLQALEMARSSGKVRHIGIAGYPLKKIKSIIENSSAKIEVILTYGHATLNDNSLGEFIPFMHSLNIGVLNGSPLSMGLLSGEGAPPWHPASQPVRETVLQAEEYVHGKGVRLERLALDYSMHFPGISTCVVGCGSLLQLDEAIRIAETCDGKRSTSLSEFELRVRDRIMRRYFDKLNNAGWEDIDVARYWKRLKTLGLPSLATYRRHASVESLASTLNGLSMDSGSELRRTPIGSSRPSSRMNMSLLSRHGFDFPRGRLRADHSIHGRNTFPGMSMSRASSVVPISSRMESIEENRRLRRPFLAKDSRDQSWKP</sequence>
<feature type="region of interest" description="Disordered" evidence="1">
    <location>
        <begin position="15"/>
        <end position="64"/>
    </location>
</feature>
<evidence type="ECO:0000313" key="3">
    <source>
        <dbReference type="Proteomes" id="UP000887575"/>
    </source>
</evidence>
<dbReference type="InterPro" id="IPR036812">
    <property type="entry name" value="NAD(P)_OxRdtase_dom_sf"/>
</dbReference>
<keyword evidence="3" id="KW-1185">Reference proteome</keyword>
<dbReference type="Gene3D" id="3.20.20.100">
    <property type="entry name" value="NADP-dependent oxidoreductase domain"/>
    <property type="match status" value="1"/>
</dbReference>
<dbReference type="PANTHER" id="PTHR42686">
    <property type="entry name" value="GH17980P-RELATED"/>
    <property type="match status" value="1"/>
</dbReference>
<dbReference type="SUPFAM" id="SSF51430">
    <property type="entry name" value="NAD(P)-linked oxidoreductase"/>
    <property type="match status" value="1"/>
</dbReference>
<evidence type="ECO:0000313" key="4">
    <source>
        <dbReference type="WBParaSite" id="MBELARI_LOCUS11366"/>
    </source>
</evidence>
<dbReference type="GO" id="GO:0010349">
    <property type="term" value="F:L-galactose dehydrogenase activity"/>
    <property type="evidence" value="ECO:0007669"/>
    <property type="project" value="InterPro"/>
</dbReference>
<feature type="compositionally biased region" description="Polar residues" evidence="1">
    <location>
        <begin position="16"/>
        <end position="45"/>
    </location>
</feature>
<evidence type="ECO:0000259" key="2">
    <source>
        <dbReference type="Pfam" id="PF00248"/>
    </source>
</evidence>
<dbReference type="Proteomes" id="UP000887575">
    <property type="component" value="Unassembled WGS sequence"/>
</dbReference>
<proteinExistence type="predicted"/>
<dbReference type="Pfam" id="PF00248">
    <property type="entry name" value="Aldo_ket_red"/>
    <property type="match status" value="1"/>
</dbReference>